<feature type="transmembrane region" description="Helical" evidence="7">
    <location>
        <begin position="119"/>
        <end position="136"/>
    </location>
</feature>
<keyword evidence="3" id="KW-1003">Cell membrane</keyword>
<proteinExistence type="inferred from homology"/>
<comment type="similarity">
    <text evidence="2">Belongs to the polysaccharide synthase family.</text>
</comment>
<reference evidence="9" key="1">
    <citation type="journal article" date="2019" name="Int. J. Syst. Evol. Microbiol.">
        <title>The Global Catalogue of Microorganisms (GCM) 10K type strain sequencing project: providing services to taxonomists for standard genome sequencing and annotation.</title>
        <authorList>
            <consortium name="The Broad Institute Genomics Platform"/>
            <consortium name="The Broad Institute Genome Sequencing Center for Infectious Disease"/>
            <person name="Wu L."/>
            <person name="Ma J."/>
        </authorList>
    </citation>
    <scope>NUCLEOTIDE SEQUENCE [LARGE SCALE GENOMIC DNA]</scope>
    <source>
        <strain evidence="9">CGMCC 4.7466</strain>
    </source>
</reference>
<protein>
    <submittedName>
        <fullName evidence="8">Lipopolysaccharide biosynthesis protein</fullName>
    </submittedName>
</protein>
<organism evidence="8 9">
    <name type="scientific">Negadavirga shengliensis</name>
    <dbReference type="NCBI Taxonomy" id="1389218"/>
    <lineage>
        <taxon>Bacteria</taxon>
        <taxon>Pseudomonadati</taxon>
        <taxon>Bacteroidota</taxon>
        <taxon>Cytophagia</taxon>
        <taxon>Cytophagales</taxon>
        <taxon>Cyclobacteriaceae</taxon>
        <taxon>Negadavirga</taxon>
    </lineage>
</organism>
<dbReference type="InterPro" id="IPR050833">
    <property type="entry name" value="Poly_Biosynth_Transport"/>
</dbReference>
<evidence type="ECO:0000256" key="2">
    <source>
        <dbReference type="ARBA" id="ARBA00007430"/>
    </source>
</evidence>
<feature type="transmembrane region" description="Helical" evidence="7">
    <location>
        <begin position="212"/>
        <end position="229"/>
    </location>
</feature>
<dbReference type="Proteomes" id="UP001595818">
    <property type="component" value="Unassembled WGS sequence"/>
</dbReference>
<comment type="caution">
    <text evidence="8">The sequence shown here is derived from an EMBL/GenBank/DDBJ whole genome shotgun (WGS) entry which is preliminary data.</text>
</comment>
<evidence type="ECO:0000256" key="3">
    <source>
        <dbReference type="ARBA" id="ARBA00022475"/>
    </source>
</evidence>
<gene>
    <name evidence="8" type="ORF">ACFPFU_14250</name>
</gene>
<feature type="transmembrane region" description="Helical" evidence="7">
    <location>
        <begin position="81"/>
        <end position="107"/>
    </location>
</feature>
<sequence>MSPGLKNSILGGIFWTTIQLVVNRSFAFVIKLVLARILFPEEFGLIGMAVVFTSFIEVFNDLGFGAAIVQKKENSIDEKHYHTAFWTGIIWSIFLYICIITLVAPLAGNFYREPILEEIIPVLSLGILINPVNLVHKAQLTRDLNFRKLTYINNSSSIFAGCISLVLAFLNFGVWSLVFNSVATYAAALPMFFLATGWKPKLIWDNGAFKDIFGFGINTMGTQVFNNLINKFDYLVIGKLLSVSSLGVYTLAFTLTDTFRGQLMSVMNSVMYPIYGKKQDDKISLTKYYLKVVKYNSIVVDGIMMLLILFAEPIVLAFFGDKWIDTIIPLQILSLSVIFHMMVSSNTSLIRGMGKPGLEFRLQLFKSLVLYIPLIFFGTMYYGTTGAAMAILVNKIFSVIIAQYYLKKLLGISIGALFHATKPALLSLVIASCGGFISFNVLGIYWMVSAFVSILLYLISLYFMVGNDIKTELTGMDKLKTVLK</sequence>
<keyword evidence="9" id="KW-1185">Reference proteome</keyword>
<keyword evidence="4 7" id="KW-0812">Transmembrane</keyword>
<dbReference type="PANTHER" id="PTHR30250:SF10">
    <property type="entry name" value="LIPOPOLYSACCHARIDE BIOSYNTHESIS PROTEIN WZXC"/>
    <property type="match status" value="1"/>
</dbReference>
<evidence type="ECO:0000256" key="5">
    <source>
        <dbReference type="ARBA" id="ARBA00022989"/>
    </source>
</evidence>
<evidence type="ECO:0000313" key="9">
    <source>
        <dbReference type="Proteomes" id="UP001595818"/>
    </source>
</evidence>
<feature type="transmembrane region" description="Helical" evidence="7">
    <location>
        <begin position="12"/>
        <end position="39"/>
    </location>
</feature>
<feature type="transmembrane region" description="Helical" evidence="7">
    <location>
        <begin position="45"/>
        <end position="69"/>
    </location>
</feature>
<keyword evidence="6 7" id="KW-0472">Membrane</keyword>
<feature type="transmembrane region" description="Helical" evidence="7">
    <location>
        <begin position="157"/>
        <end position="176"/>
    </location>
</feature>
<evidence type="ECO:0000256" key="1">
    <source>
        <dbReference type="ARBA" id="ARBA00004651"/>
    </source>
</evidence>
<evidence type="ECO:0000256" key="7">
    <source>
        <dbReference type="SAM" id="Phobius"/>
    </source>
</evidence>
<feature type="transmembrane region" description="Helical" evidence="7">
    <location>
        <begin position="418"/>
        <end position="438"/>
    </location>
</feature>
<dbReference type="Pfam" id="PF13440">
    <property type="entry name" value="Polysacc_synt_3"/>
    <property type="match status" value="1"/>
</dbReference>
<accession>A0ABV9T2I7</accession>
<dbReference type="RefSeq" id="WP_377065433.1">
    <property type="nucleotide sequence ID" value="NZ_JBHSJJ010000007.1"/>
</dbReference>
<feature type="transmembrane region" description="Helical" evidence="7">
    <location>
        <begin position="298"/>
        <end position="320"/>
    </location>
</feature>
<feature type="transmembrane region" description="Helical" evidence="7">
    <location>
        <begin position="235"/>
        <end position="255"/>
    </location>
</feature>
<evidence type="ECO:0000313" key="8">
    <source>
        <dbReference type="EMBL" id="MFC4872854.1"/>
    </source>
</evidence>
<dbReference type="EMBL" id="JBHSJJ010000007">
    <property type="protein sequence ID" value="MFC4872854.1"/>
    <property type="molecule type" value="Genomic_DNA"/>
</dbReference>
<name>A0ABV9T2I7_9BACT</name>
<keyword evidence="5 7" id="KW-1133">Transmembrane helix</keyword>
<dbReference type="PANTHER" id="PTHR30250">
    <property type="entry name" value="PST FAMILY PREDICTED COLANIC ACID TRANSPORTER"/>
    <property type="match status" value="1"/>
</dbReference>
<evidence type="ECO:0000256" key="4">
    <source>
        <dbReference type="ARBA" id="ARBA00022692"/>
    </source>
</evidence>
<feature type="transmembrane region" description="Helical" evidence="7">
    <location>
        <begin position="444"/>
        <end position="465"/>
    </location>
</feature>
<comment type="subcellular location">
    <subcellularLocation>
        <location evidence="1">Cell membrane</location>
        <topology evidence="1">Multi-pass membrane protein</topology>
    </subcellularLocation>
</comment>
<dbReference type="CDD" id="cd13127">
    <property type="entry name" value="MATE_tuaB_like"/>
    <property type="match status" value="1"/>
</dbReference>
<feature type="transmembrane region" description="Helical" evidence="7">
    <location>
        <begin position="326"/>
        <end position="343"/>
    </location>
</feature>
<evidence type="ECO:0000256" key="6">
    <source>
        <dbReference type="ARBA" id="ARBA00023136"/>
    </source>
</evidence>